<evidence type="ECO:0000256" key="10">
    <source>
        <dbReference type="ARBA" id="ARBA00023270"/>
    </source>
</evidence>
<name>A0ABU2ZPL6_9ALTE</name>
<dbReference type="PROSITE" id="PS00665">
    <property type="entry name" value="DHDPS_1"/>
    <property type="match status" value="1"/>
</dbReference>
<dbReference type="PANTHER" id="PTHR12128">
    <property type="entry name" value="DIHYDRODIPICOLINATE SYNTHASE"/>
    <property type="match status" value="1"/>
</dbReference>
<dbReference type="NCBIfam" id="TIGR00674">
    <property type="entry name" value="dapA"/>
    <property type="match status" value="1"/>
</dbReference>
<dbReference type="EC" id="4.3.3.7" evidence="4 12"/>
<feature type="binding site" evidence="12">
    <location>
        <position position="45"/>
    </location>
    <ligand>
        <name>pyruvate</name>
        <dbReference type="ChEBI" id="CHEBI:15361"/>
    </ligand>
</feature>
<dbReference type="PIRSF" id="PIRSF001365">
    <property type="entry name" value="DHDPS"/>
    <property type="match status" value="1"/>
</dbReference>
<evidence type="ECO:0000256" key="2">
    <source>
        <dbReference type="ARBA" id="ARBA00005120"/>
    </source>
</evidence>
<evidence type="ECO:0000256" key="8">
    <source>
        <dbReference type="ARBA" id="ARBA00023154"/>
    </source>
</evidence>
<evidence type="ECO:0000256" key="3">
    <source>
        <dbReference type="ARBA" id="ARBA00007592"/>
    </source>
</evidence>
<evidence type="ECO:0000256" key="5">
    <source>
        <dbReference type="ARBA" id="ARBA00022490"/>
    </source>
</evidence>
<evidence type="ECO:0000313" key="14">
    <source>
        <dbReference type="EMBL" id="MDT0594294.1"/>
    </source>
</evidence>
<dbReference type="PANTHER" id="PTHR12128:SF66">
    <property type="entry name" value="4-HYDROXY-2-OXOGLUTARATE ALDOLASE, MITOCHONDRIAL"/>
    <property type="match status" value="1"/>
</dbReference>
<keyword evidence="5 12" id="KW-0963">Cytoplasm</keyword>
<comment type="pathway">
    <text evidence="2 12">Amino-acid biosynthesis; L-lysine biosynthesis via DAP pathway; (S)-tetrahydrodipicolinate from L-aspartate: step 3/4.</text>
</comment>
<dbReference type="Gene3D" id="3.20.20.70">
    <property type="entry name" value="Aldolase class I"/>
    <property type="match status" value="1"/>
</dbReference>
<protein>
    <recommendedName>
        <fullName evidence="4 12">4-hydroxy-tetrahydrodipicolinate synthase</fullName>
        <shortName evidence="12">HTPA synthase</shortName>
        <ecNumber evidence="4 12">4.3.3.7</ecNumber>
    </recommendedName>
</protein>
<comment type="subcellular location">
    <subcellularLocation>
        <location evidence="12">Cytoplasm</location>
    </subcellularLocation>
</comment>
<gene>
    <name evidence="12 14" type="primary">dapA</name>
    <name evidence="14" type="ORF">RM552_05525</name>
</gene>
<feature type="site" description="Part of a proton relay during catalysis" evidence="12">
    <location>
        <position position="107"/>
    </location>
</feature>
<evidence type="ECO:0000256" key="1">
    <source>
        <dbReference type="ARBA" id="ARBA00003294"/>
    </source>
</evidence>
<dbReference type="HAMAP" id="MF_00418">
    <property type="entry name" value="DapA"/>
    <property type="match status" value="1"/>
</dbReference>
<evidence type="ECO:0000313" key="15">
    <source>
        <dbReference type="Proteomes" id="UP001253545"/>
    </source>
</evidence>
<evidence type="ECO:0000256" key="7">
    <source>
        <dbReference type="ARBA" id="ARBA00022915"/>
    </source>
</evidence>
<feature type="binding site" evidence="12">
    <location>
        <position position="203"/>
    </location>
    <ligand>
        <name>pyruvate</name>
        <dbReference type="ChEBI" id="CHEBI:15361"/>
    </ligand>
</feature>
<evidence type="ECO:0000256" key="12">
    <source>
        <dbReference type="HAMAP-Rule" id="MF_00418"/>
    </source>
</evidence>
<comment type="caution">
    <text evidence="14">The sequence shown here is derived from an EMBL/GenBank/DDBJ whole genome shotgun (WGS) entry which is preliminary data.</text>
</comment>
<evidence type="ECO:0000256" key="6">
    <source>
        <dbReference type="ARBA" id="ARBA00022605"/>
    </source>
</evidence>
<dbReference type="SMART" id="SM01130">
    <property type="entry name" value="DHDPS"/>
    <property type="match status" value="1"/>
</dbReference>
<evidence type="ECO:0000256" key="4">
    <source>
        <dbReference type="ARBA" id="ARBA00012086"/>
    </source>
</evidence>
<reference evidence="14 15" key="1">
    <citation type="submission" date="2023-09" db="EMBL/GenBank/DDBJ databases">
        <authorList>
            <person name="Rey-Velasco X."/>
        </authorList>
    </citation>
    <scope>NUCLEOTIDE SEQUENCE [LARGE SCALE GENOMIC DNA]</scope>
    <source>
        <strain evidence="14 15">P117</strain>
    </source>
</reference>
<evidence type="ECO:0000256" key="9">
    <source>
        <dbReference type="ARBA" id="ARBA00023239"/>
    </source>
</evidence>
<dbReference type="InterPro" id="IPR013785">
    <property type="entry name" value="Aldolase_TIM"/>
</dbReference>
<comment type="similarity">
    <text evidence="3 12 13">Belongs to the DapA family.</text>
</comment>
<dbReference type="InterPro" id="IPR005263">
    <property type="entry name" value="DapA"/>
</dbReference>
<comment type="caution">
    <text evidence="12">Was originally thought to be a dihydrodipicolinate synthase (DHDPS), catalyzing the condensation of (S)-aspartate-beta-semialdehyde [(S)-ASA] and pyruvate to dihydrodipicolinate (DHDP). However, it was shown in E.coli that the product of the enzymatic reaction is not dihydrodipicolinate but in fact (4S)-4-hydroxy-2,3,4,5-tetrahydro-(2S)-dipicolinic acid (HTPA), and that the consecutive dehydration reaction leading to DHDP is not spontaneous but catalyzed by DapB.</text>
</comment>
<dbReference type="InterPro" id="IPR002220">
    <property type="entry name" value="DapA-like"/>
</dbReference>
<keyword evidence="7 12" id="KW-0220">Diaminopimelate biosynthesis</keyword>
<evidence type="ECO:0000256" key="13">
    <source>
        <dbReference type="PIRNR" id="PIRNR001365"/>
    </source>
</evidence>
<dbReference type="Proteomes" id="UP001253545">
    <property type="component" value="Unassembled WGS sequence"/>
</dbReference>
<dbReference type="EMBL" id="JAVRHX010000001">
    <property type="protein sequence ID" value="MDT0594294.1"/>
    <property type="molecule type" value="Genomic_DNA"/>
</dbReference>
<dbReference type="CDD" id="cd00950">
    <property type="entry name" value="DHDPS"/>
    <property type="match status" value="1"/>
</dbReference>
<keyword evidence="10 12" id="KW-0704">Schiff base</keyword>
<keyword evidence="6 12" id="KW-0028">Amino-acid biosynthesis</keyword>
<dbReference type="Pfam" id="PF00701">
    <property type="entry name" value="DHDPS"/>
    <property type="match status" value="1"/>
</dbReference>
<dbReference type="InterPro" id="IPR020624">
    <property type="entry name" value="Schiff_base-form_aldolases_CS"/>
</dbReference>
<dbReference type="PRINTS" id="PR00146">
    <property type="entry name" value="DHPICSNTHASE"/>
</dbReference>
<comment type="function">
    <text evidence="1 12">Catalyzes the condensation of (S)-aspartate-beta-semialdehyde [(S)-ASA] and pyruvate to 4-hydroxy-tetrahydrodipicolinate (HTPA).</text>
</comment>
<feature type="active site" description="Proton donor/acceptor" evidence="12">
    <location>
        <position position="133"/>
    </location>
</feature>
<keyword evidence="8 12" id="KW-0457">Lysine biosynthesis</keyword>
<dbReference type="InterPro" id="IPR020625">
    <property type="entry name" value="Schiff_base-form_aldolases_AS"/>
</dbReference>
<organism evidence="14 15">
    <name type="scientific">Glaciecola petra</name>
    <dbReference type="NCBI Taxonomy" id="3075602"/>
    <lineage>
        <taxon>Bacteria</taxon>
        <taxon>Pseudomonadati</taxon>
        <taxon>Pseudomonadota</taxon>
        <taxon>Gammaproteobacteria</taxon>
        <taxon>Alteromonadales</taxon>
        <taxon>Alteromonadaceae</taxon>
        <taxon>Glaciecola</taxon>
    </lineage>
</organism>
<keyword evidence="9 12" id="KW-0456">Lyase</keyword>
<feature type="site" description="Part of a proton relay during catalysis" evidence="12">
    <location>
        <position position="44"/>
    </location>
</feature>
<sequence length="294" mass="31895">MFKGSFVALATPMLDSGEVDYESLGTLVEFHINNGTDGIVSVGTTGESATLPFSEHIKVIERTVDLVDGKLPIIAGSGANSTEEAVFLTKQIAKAGVDGFLSVVPYYNKPQQKGLLAHFDAVASASDLPLILYNVPARTVLDMHDETVIELSEHSNIIGLKDATGDLNRLQSVKANVDSSFMVYSGDDATACEFMCMGGDGIISVSANIVPKQMASMCRYALNGEYENAKAEDSGLQPLHELLFIEPNPVMPKWALYKMELIKSPFLRLPLVLPELNSQTDIERELVKLGIIRN</sequence>
<dbReference type="GO" id="GO:0008840">
    <property type="term" value="F:4-hydroxy-tetrahydrodipicolinate synthase activity"/>
    <property type="evidence" value="ECO:0007669"/>
    <property type="project" value="UniProtKB-EC"/>
</dbReference>
<proteinExistence type="inferred from homology"/>
<feature type="active site" description="Schiff-base intermediate with substrate" evidence="12">
    <location>
        <position position="161"/>
    </location>
</feature>
<comment type="catalytic activity">
    <reaction evidence="11 12">
        <text>L-aspartate 4-semialdehyde + pyruvate = (2S,4S)-4-hydroxy-2,3,4,5-tetrahydrodipicolinate + H2O + H(+)</text>
        <dbReference type="Rhea" id="RHEA:34171"/>
        <dbReference type="ChEBI" id="CHEBI:15361"/>
        <dbReference type="ChEBI" id="CHEBI:15377"/>
        <dbReference type="ChEBI" id="CHEBI:15378"/>
        <dbReference type="ChEBI" id="CHEBI:67139"/>
        <dbReference type="ChEBI" id="CHEBI:537519"/>
        <dbReference type="EC" id="4.3.3.7"/>
    </reaction>
</comment>
<dbReference type="RefSeq" id="WP_311367772.1">
    <property type="nucleotide sequence ID" value="NZ_JAVRHX010000001.1"/>
</dbReference>
<evidence type="ECO:0000256" key="11">
    <source>
        <dbReference type="ARBA" id="ARBA00047836"/>
    </source>
</evidence>
<comment type="subunit">
    <text evidence="12">Homotetramer; dimer of dimers.</text>
</comment>
<keyword evidence="15" id="KW-1185">Reference proteome</keyword>
<accession>A0ABU2ZPL6</accession>
<dbReference type="PROSITE" id="PS00666">
    <property type="entry name" value="DHDPS_2"/>
    <property type="match status" value="1"/>
</dbReference>
<dbReference type="SUPFAM" id="SSF51569">
    <property type="entry name" value="Aldolase"/>
    <property type="match status" value="1"/>
</dbReference>